<proteinExistence type="predicted"/>
<evidence type="ECO:0000313" key="1">
    <source>
        <dbReference type="EMBL" id="KAK4407193.1"/>
    </source>
</evidence>
<dbReference type="AlphaFoldDB" id="A0AAE2C338"/>
<keyword evidence="2" id="KW-1185">Reference proteome</keyword>
<name>A0AAE2C338_9LAMI</name>
<organism evidence="1 2">
    <name type="scientific">Sesamum angolense</name>
    <dbReference type="NCBI Taxonomy" id="2727404"/>
    <lineage>
        <taxon>Eukaryota</taxon>
        <taxon>Viridiplantae</taxon>
        <taxon>Streptophyta</taxon>
        <taxon>Embryophyta</taxon>
        <taxon>Tracheophyta</taxon>
        <taxon>Spermatophyta</taxon>
        <taxon>Magnoliopsida</taxon>
        <taxon>eudicotyledons</taxon>
        <taxon>Gunneridae</taxon>
        <taxon>Pentapetalae</taxon>
        <taxon>asterids</taxon>
        <taxon>lamiids</taxon>
        <taxon>Lamiales</taxon>
        <taxon>Pedaliaceae</taxon>
        <taxon>Sesamum</taxon>
    </lineage>
</organism>
<gene>
    <name evidence="1" type="ORF">Sango_0300300</name>
</gene>
<comment type="caution">
    <text evidence="1">The sequence shown here is derived from an EMBL/GenBank/DDBJ whole genome shotgun (WGS) entry which is preliminary data.</text>
</comment>
<dbReference type="Proteomes" id="UP001289374">
    <property type="component" value="Unassembled WGS sequence"/>
</dbReference>
<accession>A0AAE2C338</accession>
<evidence type="ECO:0000313" key="2">
    <source>
        <dbReference type="Proteomes" id="UP001289374"/>
    </source>
</evidence>
<sequence length="173" mass="19512">MGLLSGSIPWFTMMVLHKKSRLLKQVDDTMAPTPSPESSAAPGLFTNAKTQPPLLPRRHLAALYWLGLRLPRWQNWRRVQADGDSDSGSCVHHRAERYRDELDLSVDQASGPAEDVGGRAQRRDDAVHGREAYALWGDGEKFEKSVHNSVYGVEDVELKERERASLLFEDVVF</sequence>
<protein>
    <submittedName>
        <fullName evidence="1">Ammonium transporter 3 member 1</fullName>
    </submittedName>
</protein>
<reference evidence="1" key="2">
    <citation type="journal article" date="2024" name="Plant">
        <title>Genomic evolution and insights into agronomic trait innovations of Sesamum species.</title>
        <authorList>
            <person name="Miao H."/>
            <person name="Wang L."/>
            <person name="Qu L."/>
            <person name="Liu H."/>
            <person name="Sun Y."/>
            <person name="Le M."/>
            <person name="Wang Q."/>
            <person name="Wei S."/>
            <person name="Zheng Y."/>
            <person name="Lin W."/>
            <person name="Duan Y."/>
            <person name="Cao H."/>
            <person name="Xiong S."/>
            <person name="Wang X."/>
            <person name="Wei L."/>
            <person name="Li C."/>
            <person name="Ma Q."/>
            <person name="Ju M."/>
            <person name="Zhao R."/>
            <person name="Li G."/>
            <person name="Mu C."/>
            <person name="Tian Q."/>
            <person name="Mei H."/>
            <person name="Zhang T."/>
            <person name="Gao T."/>
            <person name="Zhang H."/>
        </authorList>
    </citation>
    <scope>NUCLEOTIDE SEQUENCE</scope>
    <source>
        <strain evidence="1">K16</strain>
    </source>
</reference>
<reference evidence="1" key="1">
    <citation type="submission" date="2020-06" db="EMBL/GenBank/DDBJ databases">
        <authorList>
            <person name="Li T."/>
            <person name="Hu X."/>
            <person name="Zhang T."/>
            <person name="Song X."/>
            <person name="Zhang H."/>
            <person name="Dai N."/>
            <person name="Sheng W."/>
            <person name="Hou X."/>
            <person name="Wei L."/>
        </authorList>
    </citation>
    <scope>NUCLEOTIDE SEQUENCE</scope>
    <source>
        <strain evidence="1">K16</strain>
        <tissue evidence="1">Leaf</tissue>
    </source>
</reference>
<dbReference type="EMBL" id="JACGWL010000002">
    <property type="protein sequence ID" value="KAK4407193.1"/>
    <property type="molecule type" value="Genomic_DNA"/>
</dbReference>